<organism evidence="2 3">
    <name type="scientific">Austropuccinia psidii MF-1</name>
    <dbReference type="NCBI Taxonomy" id="1389203"/>
    <lineage>
        <taxon>Eukaryota</taxon>
        <taxon>Fungi</taxon>
        <taxon>Dikarya</taxon>
        <taxon>Basidiomycota</taxon>
        <taxon>Pucciniomycotina</taxon>
        <taxon>Pucciniomycetes</taxon>
        <taxon>Pucciniales</taxon>
        <taxon>Sphaerophragmiaceae</taxon>
        <taxon>Austropuccinia</taxon>
    </lineage>
</organism>
<feature type="compositionally biased region" description="Basic and acidic residues" evidence="1">
    <location>
        <begin position="12"/>
        <end position="25"/>
    </location>
</feature>
<dbReference type="AlphaFoldDB" id="A0A9Q3E4R2"/>
<proteinExistence type="predicted"/>
<gene>
    <name evidence="2" type="ORF">O181_050962</name>
</gene>
<protein>
    <submittedName>
        <fullName evidence="2">Uncharacterized protein</fullName>
    </submittedName>
</protein>
<dbReference type="OrthoDB" id="2499752at2759"/>
<name>A0A9Q3E4R2_9BASI</name>
<evidence type="ECO:0000313" key="2">
    <source>
        <dbReference type="EMBL" id="MBW0511247.1"/>
    </source>
</evidence>
<dbReference type="EMBL" id="AVOT02022084">
    <property type="protein sequence ID" value="MBW0511247.1"/>
    <property type="molecule type" value="Genomic_DNA"/>
</dbReference>
<reference evidence="2" key="1">
    <citation type="submission" date="2021-03" db="EMBL/GenBank/DDBJ databases">
        <title>Draft genome sequence of rust myrtle Austropuccinia psidii MF-1, a brazilian biotype.</title>
        <authorList>
            <person name="Quecine M.C."/>
            <person name="Pachon D.M.R."/>
            <person name="Bonatelli M.L."/>
            <person name="Correr F.H."/>
            <person name="Franceschini L.M."/>
            <person name="Leite T.F."/>
            <person name="Margarido G.R.A."/>
            <person name="Almeida C.A."/>
            <person name="Ferrarezi J.A."/>
            <person name="Labate C.A."/>
        </authorList>
    </citation>
    <scope>NUCLEOTIDE SEQUENCE</scope>
    <source>
        <strain evidence="2">MF-1</strain>
    </source>
</reference>
<keyword evidence="3" id="KW-1185">Reference proteome</keyword>
<feature type="compositionally biased region" description="Polar residues" evidence="1">
    <location>
        <begin position="26"/>
        <end position="55"/>
    </location>
</feature>
<accession>A0A9Q3E4R2</accession>
<feature type="region of interest" description="Disordered" evidence="1">
    <location>
        <begin position="1"/>
        <end position="57"/>
    </location>
</feature>
<comment type="caution">
    <text evidence="2">The sequence shown here is derived from an EMBL/GenBank/DDBJ whole genome shotgun (WGS) entry which is preliminary data.</text>
</comment>
<dbReference type="Proteomes" id="UP000765509">
    <property type="component" value="Unassembled WGS sequence"/>
</dbReference>
<evidence type="ECO:0000313" key="3">
    <source>
        <dbReference type="Proteomes" id="UP000765509"/>
    </source>
</evidence>
<feature type="region of interest" description="Disordered" evidence="1">
    <location>
        <begin position="214"/>
        <end position="242"/>
    </location>
</feature>
<feature type="compositionally biased region" description="Low complexity" evidence="1">
    <location>
        <begin position="96"/>
        <end position="116"/>
    </location>
</feature>
<evidence type="ECO:0000256" key="1">
    <source>
        <dbReference type="SAM" id="MobiDB-lite"/>
    </source>
</evidence>
<sequence length="322" mass="36107">MSIISRNPAGIDGHDTSLRHHDTQTGHRSSSFRTPLSSIVQSQHANHSSDSIQLISSKDPASASKSLKSKKSSSSVYLTNYQIKRRKLTSSAETDSTPTAYSSTSSSTPSSPSSSPDQLLLASHSKKYSIHQALLRPKIKLNSENHELDQFKPLRLKRLKFKHTPIPTPPLIPSDFKIEPSIWSESLSPFIKRPYPTPKPNNFTTYPCIRTNTNQSSVSVSSETPSHFSKTGRKLPRSPNPTIEHTKLLLDLKKSEEQNKWWHWSINCPYTGDGNKSSHLTPLSCQNFHEQQSDQSLNQPGILTKRFSVNTIDKQPFYCSET</sequence>
<feature type="region of interest" description="Disordered" evidence="1">
    <location>
        <begin position="88"/>
        <end position="119"/>
    </location>
</feature>